<sequence length="82" mass="8762">MGGMTAQRRPTATADSDAFRAAAYRAAAAVRDAQTIAADRSIRPPLIFESDRAAWADLREAADRLVALIAEHEPAEVIPQAS</sequence>
<organism evidence="1 2">
    <name type="scientific">Micromonospora tulbaghiae</name>
    <dbReference type="NCBI Taxonomy" id="479978"/>
    <lineage>
        <taxon>Bacteria</taxon>
        <taxon>Bacillati</taxon>
        <taxon>Actinomycetota</taxon>
        <taxon>Actinomycetes</taxon>
        <taxon>Micromonosporales</taxon>
        <taxon>Micromonosporaceae</taxon>
        <taxon>Micromonospora</taxon>
    </lineage>
</organism>
<proteinExistence type="predicted"/>
<dbReference type="Proteomes" id="UP000267804">
    <property type="component" value="Chromosome"/>
</dbReference>
<gene>
    <name evidence="1" type="ORF">CSH63_01060</name>
</gene>
<dbReference type="EMBL" id="CP024087">
    <property type="protein sequence ID" value="AYF26073.1"/>
    <property type="molecule type" value="Genomic_DNA"/>
</dbReference>
<dbReference type="KEGG" id="mtua:CSH63_01060"/>
<protein>
    <submittedName>
        <fullName evidence="1">Uncharacterized protein</fullName>
    </submittedName>
</protein>
<dbReference type="AlphaFoldDB" id="A0A386WDH3"/>
<name>A0A386WDH3_9ACTN</name>
<reference evidence="1 2" key="1">
    <citation type="submission" date="2017-10" db="EMBL/GenBank/DDBJ databases">
        <title>Integration of genomic and chemical information greatly accelerates assignment of the full stereostructure of myelolactone, a potent inhibitor of myeloma from a marine-derived Micromonospora.</title>
        <authorList>
            <person name="Kim M.C."/>
            <person name="Machado H."/>
            <person name="Jensen P.R."/>
            <person name="Fenical W."/>
        </authorList>
    </citation>
    <scope>NUCLEOTIDE SEQUENCE [LARGE SCALE GENOMIC DNA]</scope>
    <source>
        <strain evidence="1 2">CNY-010</strain>
    </source>
</reference>
<dbReference type="RefSeq" id="WP_120568634.1">
    <property type="nucleotide sequence ID" value="NZ_CP024087.1"/>
</dbReference>
<evidence type="ECO:0000313" key="1">
    <source>
        <dbReference type="EMBL" id="AYF26073.1"/>
    </source>
</evidence>
<accession>A0A386WDH3</accession>
<evidence type="ECO:0000313" key="2">
    <source>
        <dbReference type="Proteomes" id="UP000267804"/>
    </source>
</evidence>